<comment type="caution">
    <text evidence="1">The sequence shown here is derived from an EMBL/GenBank/DDBJ whole genome shotgun (WGS) entry which is preliminary data.</text>
</comment>
<feature type="non-terminal residue" evidence="1">
    <location>
        <position position="1"/>
    </location>
</feature>
<organism evidence="1">
    <name type="scientific">marine sediment metagenome</name>
    <dbReference type="NCBI Taxonomy" id="412755"/>
    <lineage>
        <taxon>unclassified sequences</taxon>
        <taxon>metagenomes</taxon>
        <taxon>ecological metagenomes</taxon>
    </lineage>
</organism>
<dbReference type="AlphaFoldDB" id="X1QC80"/>
<evidence type="ECO:0000313" key="1">
    <source>
        <dbReference type="EMBL" id="GAI48615.1"/>
    </source>
</evidence>
<evidence type="ECO:0008006" key="2">
    <source>
        <dbReference type="Google" id="ProtNLM"/>
    </source>
</evidence>
<dbReference type="EMBL" id="BARV01039867">
    <property type="protein sequence ID" value="GAI48615.1"/>
    <property type="molecule type" value="Genomic_DNA"/>
</dbReference>
<name>X1QC80_9ZZZZ</name>
<reference evidence="1" key="1">
    <citation type="journal article" date="2014" name="Front. Microbiol.">
        <title>High frequency of phylogenetically diverse reductive dehalogenase-homologous genes in deep subseafloor sedimentary metagenomes.</title>
        <authorList>
            <person name="Kawai M."/>
            <person name="Futagami T."/>
            <person name="Toyoda A."/>
            <person name="Takaki Y."/>
            <person name="Nishi S."/>
            <person name="Hori S."/>
            <person name="Arai W."/>
            <person name="Tsubouchi T."/>
            <person name="Morono Y."/>
            <person name="Uchiyama I."/>
            <person name="Ito T."/>
            <person name="Fujiyama A."/>
            <person name="Inagaki F."/>
            <person name="Takami H."/>
        </authorList>
    </citation>
    <scope>NUCLEOTIDE SEQUENCE</scope>
    <source>
        <strain evidence="1">Expedition CK06-06</strain>
    </source>
</reference>
<gene>
    <name evidence="1" type="ORF">S06H3_60964</name>
</gene>
<protein>
    <recommendedName>
        <fullName evidence="2">RuvB C-terminal winged helix domain-containing protein</fullName>
    </recommendedName>
</protein>
<proteinExistence type="predicted"/>
<sequence length="87" mass="9983">RELLEKLSQTNLWQNLSAEEVRLYLLLIICADEIRGVGRLSPEVVERCLGSNFTMDQLEKAFRELENLSLLKLDVLPLGPGIEFRLL</sequence>
<accession>X1QC80</accession>